<comment type="caution">
    <text evidence="2">The sequence shown here is derived from an EMBL/GenBank/DDBJ whole genome shotgun (WGS) entry which is preliminary data.</text>
</comment>
<dbReference type="HAMAP" id="MF_00849">
    <property type="entry name" value="BipA"/>
    <property type="match status" value="1"/>
</dbReference>
<accession>A0A0F9U721</accession>
<dbReference type="InterPro" id="IPR035647">
    <property type="entry name" value="EFG_III/V"/>
</dbReference>
<dbReference type="Gene3D" id="3.30.70.870">
    <property type="entry name" value="Elongation Factor G (Translational Gtpase), domain 3"/>
    <property type="match status" value="1"/>
</dbReference>
<dbReference type="Gene3D" id="2.40.30.10">
    <property type="entry name" value="Translation factors"/>
    <property type="match status" value="1"/>
</dbReference>
<dbReference type="GO" id="GO:1990904">
    <property type="term" value="C:ribonucleoprotein complex"/>
    <property type="evidence" value="ECO:0007669"/>
    <property type="project" value="TreeGrafter"/>
</dbReference>
<dbReference type="InterPro" id="IPR042116">
    <property type="entry name" value="TypA/BipA_C"/>
</dbReference>
<dbReference type="Pfam" id="PF00679">
    <property type="entry name" value="EFG_C"/>
    <property type="match status" value="1"/>
</dbReference>
<dbReference type="PROSITE" id="PS51722">
    <property type="entry name" value="G_TR_2"/>
    <property type="match status" value="1"/>
</dbReference>
<dbReference type="Pfam" id="PF03144">
    <property type="entry name" value="GTP_EFTU_D2"/>
    <property type="match status" value="1"/>
</dbReference>
<dbReference type="Pfam" id="PF21018">
    <property type="entry name" value="BipA_C"/>
    <property type="match status" value="1"/>
</dbReference>
<dbReference type="FunFam" id="3.30.70.240:FF:000002">
    <property type="entry name" value="GTP-binding protein TypA"/>
    <property type="match status" value="1"/>
</dbReference>
<dbReference type="InterPro" id="IPR000795">
    <property type="entry name" value="T_Tr_GTP-bd_dom"/>
</dbReference>
<dbReference type="SUPFAM" id="SSF54980">
    <property type="entry name" value="EF-G C-terminal domain-like"/>
    <property type="match status" value="2"/>
</dbReference>
<feature type="domain" description="Tr-type G" evidence="1">
    <location>
        <begin position="1"/>
        <end position="197"/>
    </location>
</feature>
<dbReference type="Pfam" id="PF00009">
    <property type="entry name" value="GTP_EFTU"/>
    <property type="match status" value="1"/>
</dbReference>
<dbReference type="GO" id="GO:0005525">
    <property type="term" value="F:GTP binding"/>
    <property type="evidence" value="ECO:0007669"/>
    <property type="project" value="InterPro"/>
</dbReference>
<dbReference type="CDD" id="cd01891">
    <property type="entry name" value="TypA_BipA"/>
    <property type="match status" value="1"/>
</dbReference>
<dbReference type="CDD" id="cd03691">
    <property type="entry name" value="BipA_TypA_II"/>
    <property type="match status" value="1"/>
</dbReference>
<dbReference type="InterPro" id="IPR048876">
    <property type="entry name" value="BipA_C"/>
</dbReference>
<dbReference type="InterPro" id="IPR009000">
    <property type="entry name" value="Transl_B-barrel_sf"/>
</dbReference>
<dbReference type="InterPro" id="IPR004161">
    <property type="entry name" value="EFTu-like_2"/>
</dbReference>
<dbReference type="FunFam" id="3.30.70.870:FF:000003">
    <property type="entry name" value="GTP-binding protein TypA"/>
    <property type="match status" value="1"/>
</dbReference>
<dbReference type="InterPro" id="IPR047043">
    <property type="entry name" value="BipA_III"/>
</dbReference>
<dbReference type="CDD" id="cd03710">
    <property type="entry name" value="BipA_TypA_C"/>
    <property type="match status" value="1"/>
</dbReference>
<dbReference type="GO" id="GO:0005829">
    <property type="term" value="C:cytosol"/>
    <property type="evidence" value="ECO:0007669"/>
    <property type="project" value="TreeGrafter"/>
</dbReference>
<gene>
    <name evidence="2" type="ORF">LCGC14_0242030</name>
</gene>
<reference evidence="2" key="1">
    <citation type="journal article" date="2015" name="Nature">
        <title>Complex archaea that bridge the gap between prokaryotes and eukaryotes.</title>
        <authorList>
            <person name="Spang A."/>
            <person name="Saw J.H."/>
            <person name="Jorgensen S.L."/>
            <person name="Zaremba-Niedzwiedzka K."/>
            <person name="Martijn J."/>
            <person name="Lind A.E."/>
            <person name="van Eijk R."/>
            <person name="Schleper C."/>
            <person name="Guy L."/>
            <person name="Ettema T.J."/>
        </authorList>
    </citation>
    <scope>NUCLEOTIDE SEQUENCE</scope>
</reference>
<dbReference type="NCBIfam" id="TIGR00231">
    <property type="entry name" value="small_GTP"/>
    <property type="match status" value="1"/>
</dbReference>
<organism evidence="2">
    <name type="scientific">marine sediment metagenome</name>
    <dbReference type="NCBI Taxonomy" id="412755"/>
    <lineage>
        <taxon>unclassified sequences</taxon>
        <taxon>metagenomes</taxon>
        <taxon>ecological metagenomes</taxon>
    </lineage>
</organism>
<dbReference type="Gene3D" id="3.30.70.240">
    <property type="match status" value="1"/>
</dbReference>
<name>A0A0F9U721_9ZZZZ</name>
<dbReference type="GO" id="GO:0003924">
    <property type="term" value="F:GTPase activity"/>
    <property type="evidence" value="ECO:0007669"/>
    <property type="project" value="InterPro"/>
</dbReference>
<dbReference type="SUPFAM" id="SSF52540">
    <property type="entry name" value="P-loop containing nucleoside triphosphate hydrolases"/>
    <property type="match status" value="1"/>
</dbReference>
<dbReference type="FunFam" id="3.40.50.300:FF:000055">
    <property type="entry name" value="GTP-binding protein TypA"/>
    <property type="match status" value="1"/>
</dbReference>
<dbReference type="InterPro" id="IPR035651">
    <property type="entry name" value="BipA_V"/>
</dbReference>
<dbReference type="InterPro" id="IPR027417">
    <property type="entry name" value="P-loop_NTPase"/>
</dbReference>
<dbReference type="AlphaFoldDB" id="A0A0F9U721"/>
<dbReference type="InterPro" id="IPR006298">
    <property type="entry name" value="BipA"/>
</dbReference>
<dbReference type="PANTHER" id="PTHR42908:SF8">
    <property type="entry name" value="TR-TYPE G DOMAIN-CONTAINING PROTEIN"/>
    <property type="match status" value="1"/>
</dbReference>
<protein>
    <recommendedName>
        <fullName evidence="1">Tr-type G domain-containing protein</fullName>
    </recommendedName>
</protein>
<dbReference type="SUPFAM" id="SSF50447">
    <property type="entry name" value="Translation proteins"/>
    <property type="match status" value="1"/>
</dbReference>
<dbReference type="FunFam" id="2.40.50.250:FF:000001">
    <property type="entry name" value="GTP-binding protein TypA"/>
    <property type="match status" value="1"/>
</dbReference>
<dbReference type="PANTHER" id="PTHR42908">
    <property type="entry name" value="TRANSLATION ELONGATION FACTOR-RELATED"/>
    <property type="match status" value="1"/>
</dbReference>
<dbReference type="InterPro" id="IPR005225">
    <property type="entry name" value="Small_GTP-bd"/>
</dbReference>
<dbReference type="Gene3D" id="3.40.50.300">
    <property type="entry name" value="P-loop containing nucleotide triphosphate hydrolases"/>
    <property type="match status" value="1"/>
</dbReference>
<proteinExistence type="inferred from homology"/>
<evidence type="ECO:0000313" key="2">
    <source>
        <dbReference type="EMBL" id="KKN89010.1"/>
    </source>
</evidence>
<dbReference type="InterPro" id="IPR047041">
    <property type="entry name" value="BipA_GTP-bd_dom"/>
</dbReference>
<dbReference type="Gene3D" id="2.40.50.250">
    <property type="entry name" value="bipa protein"/>
    <property type="match status" value="1"/>
</dbReference>
<dbReference type="EMBL" id="LAZR01000123">
    <property type="protein sequence ID" value="KKN89010.1"/>
    <property type="molecule type" value="Genomic_DNA"/>
</dbReference>
<dbReference type="InterPro" id="IPR000640">
    <property type="entry name" value="EFG_V-like"/>
</dbReference>
<dbReference type="CDD" id="cd16263">
    <property type="entry name" value="BipA_III"/>
    <property type="match status" value="1"/>
</dbReference>
<dbReference type="PROSITE" id="PS00301">
    <property type="entry name" value="G_TR_1"/>
    <property type="match status" value="1"/>
</dbReference>
<sequence>MKLRNIAIIAHVDHGKTTLVDKLLAQSGSFRENQRQEDRAMDSNDLEKERGITILAKATSVEWKDTRINIVDTPGHADFGGEVERILNMVDGAVILVDASEGPMPQTKFVLGKALKVGLKPIVAINKIDRSDERHQEVLNEIFDLFVALDATEEQLDFPVLYGSGRGGWMAEEPEGPQDKGLEPLFDLILKHVPEPDTAGKDEPFKMIGTILEANPFLGRLITGRIQSGSIKPNQAVKVLHGDGKLLETGRISKILAFRGLERVPLEFAEAGDIVAIAGLSKGTVADTFCDPAVTEPLHAQPIDPPTVTMSFIVNDSPLAGTEGDKVTSRIIRDRLLKEAEGNVALKIDEADDKDSFYVSGRGELQLAVLIETMRREGFELGISRPRVVMKEGENGETLEPIEEVVIDVDEEHSGIVVQKMSERKAEMIELRPSGGDRQRLVFHAPTRGLIGYQSELLTDTRGTAIMNRLFHSYAPFKGTLPGRNTGVLISNDTGESVAFAMFNLEDRGPMVIDAGVKVYAGMIIGIHTRENDLEVNVLKGKKLTNMRASGKDEAIKLTPPIRMTLDRALSWIQDDELVEVTPKTIRLRKIYLDSNERKRFDKSRKAA</sequence>
<dbReference type="InterPro" id="IPR047042">
    <property type="entry name" value="BipA_II"/>
</dbReference>
<dbReference type="InterPro" id="IPR031157">
    <property type="entry name" value="G_TR_CS"/>
</dbReference>
<dbReference type="PRINTS" id="PR00315">
    <property type="entry name" value="ELONGATNFCT"/>
</dbReference>
<dbReference type="NCBIfam" id="TIGR01394">
    <property type="entry name" value="TypA_BipA"/>
    <property type="match status" value="1"/>
</dbReference>
<evidence type="ECO:0000259" key="1">
    <source>
        <dbReference type="PROSITE" id="PS51722"/>
    </source>
</evidence>